<dbReference type="Pfam" id="PF08858">
    <property type="entry name" value="IDEAL"/>
    <property type="match status" value="1"/>
</dbReference>
<dbReference type="Gene3D" id="4.10.810.10">
    <property type="entry name" value="Virus Scaffolding Protein, Chain A"/>
    <property type="match status" value="1"/>
</dbReference>
<evidence type="ECO:0000313" key="3">
    <source>
        <dbReference type="Proteomes" id="UP000094296"/>
    </source>
</evidence>
<feature type="domain" description="IDEAL" evidence="1">
    <location>
        <begin position="135"/>
        <end position="171"/>
    </location>
</feature>
<dbReference type="InterPro" id="IPR038091">
    <property type="entry name" value="UPF0302_N_sf"/>
</dbReference>
<dbReference type="SMART" id="SM00914">
    <property type="entry name" value="IDEAL"/>
    <property type="match status" value="1"/>
</dbReference>
<dbReference type="STRING" id="766136.BHF68_03490"/>
<evidence type="ECO:0000259" key="1">
    <source>
        <dbReference type="SMART" id="SM00914"/>
    </source>
</evidence>
<dbReference type="InterPro" id="IPR014963">
    <property type="entry name" value="UPF0302_N"/>
</dbReference>
<evidence type="ECO:0000313" key="2">
    <source>
        <dbReference type="EMBL" id="OEF98735.1"/>
    </source>
</evidence>
<proteinExistence type="predicted"/>
<dbReference type="InterPro" id="IPR014957">
    <property type="entry name" value="IDEAL_dom"/>
</dbReference>
<dbReference type="Pfam" id="PF08864">
    <property type="entry name" value="UPF0302"/>
    <property type="match status" value="1"/>
</dbReference>
<keyword evidence="3" id="KW-1185">Reference proteome</keyword>
<dbReference type="Proteomes" id="UP000094296">
    <property type="component" value="Unassembled WGS sequence"/>
</dbReference>
<gene>
    <name evidence="2" type="ORF">BHF68_03490</name>
</gene>
<accession>A0A1E5G6K4</accession>
<dbReference type="EMBL" id="MIJE01000001">
    <property type="protein sequence ID" value="OEF98735.1"/>
    <property type="molecule type" value="Genomic_DNA"/>
</dbReference>
<dbReference type="InterPro" id="IPR027393">
    <property type="entry name" value="Virus_scaffolding_prot_C"/>
</dbReference>
<comment type="caution">
    <text evidence="2">The sequence shown here is derived from an EMBL/GenBank/DDBJ whole genome shotgun (WGS) entry which is preliminary data.</text>
</comment>
<organism evidence="2 3">
    <name type="scientific">Desulfuribacillus alkaliarsenatis</name>
    <dbReference type="NCBI Taxonomy" id="766136"/>
    <lineage>
        <taxon>Bacteria</taxon>
        <taxon>Bacillati</taxon>
        <taxon>Bacillota</taxon>
        <taxon>Desulfuribacillia</taxon>
        <taxon>Desulfuribacillales</taxon>
        <taxon>Desulfuribacillaceae</taxon>
        <taxon>Desulfuribacillus</taxon>
    </lineage>
</organism>
<reference evidence="2 3" key="1">
    <citation type="submission" date="2016-09" db="EMBL/GenBank/DDBJ databases">
        <title>Draft genome sequence for the type strain of Desulfuribacillus alkaliarsenatis AHT28, an obligately anaerobic, sulfidogenic bacterium isolated from Russian soda lake sediments.</title>
        <authorList>
            <person name="Abin C.A."/>
            <person name="Hollibaugh J.T."/>
        </authorList>
    </citation>
    <scope>NUCLEOTIDE SEQUENCE [LARGE SCALE GENOMIC DNA]</scope>
    <source>
        <strain evidence="2 3">AHT28</strain>
    </source>
</reference>
<protein>
    <recommendedName>
        <fullName evidence="1">IDEAL domain-containing protein</fullName>
    </recommendedName>
</protein>
<name>A0A1E5G6K4_9FIRM</name>
<dbReference type="InterPro" id="IPR011188">
    <property type="entry name" value="UPF0302"/>
</dbReference>
<dbReference type="AlphaFoldDB" id="A0A1E5G6K4"/>
<dbReference type="PIRSF" id="PIRSF007165">
    <property type="entry name" value="UCP007165"/>
    <property type="match status" value="1"/>
</dbReference>
<dbReference type="RefSeq" id="WP_069642227.1">
    <property type="nucleotide sequence ID" value="NZ_MIJE01000001.1"/>
</dbReference>
<dbReference type="Gene3D" id="3.40.1530.30">
    <property type="entry name" value="Uncharacterised family UPF0302, N-terminal domain"/>
    <property type="match status" value="1"/>
</dbReference>
<sequence>MANSVSTEDKKQFLRWFVKNYVLQSSEATWLLTYLCSDSELLKRIHFVEEANLSLRTLIISTTCVKMKPFVFYNKKKILYNVEETFMEIYENIEDDIYIVLYFKDRQNSPEYASIMERNSKPKINSSITIQADIVIDQAILRYKVYDLYKKIDDAIDKHDKAMFTKLTEELQILLSHNNLADFTPLKS</sequence>